<dbReference type="AlphaFoldDB" id="A0AAW0AWG5"/>
<keyword evidence="3" id="KW-1185">Reference proteome</keyword>
<feature type="region of interest" description="Disordered" evidence="1">
    <location>
        <begin position="1"/>
        <end position="20"/>
    </location>
</feature>
<evidence type="ECO:0000313" key="2">
    <source>
        <dbReference type="EMBL" id="KAK7017122.1"/>
    </source>
</evidence>
<name>A0AAW0AWG5_9AGAR</name>
<dbReference type="EMBL" id="JAYKXP010000257">
    <property type="protein sequence ID" value="KAK7017122.1"/>
    <property type="molecule type" value="Genomic_DNA"/>
</dbReference>
<accession>A0AAW0AWG5</accession>
<protein>
    <submittedName>
        <fullName evidence="2">Uncharacterized protein</fullName>
    </submittedName>
</protein>
<evidence type="ECO:0000256" key="1">
    <source>
        <dbReference type="SAM" id="MobiDB-lite"/>
    </source>
</evidence>
<evidence type="ECO:0000313" key="3">
    <source>
        <dbReference type="Proteomes" id="UP001383192"/>
    </source>
</evidence>
<reference evidence="2 3" key="1">
    <citation type="submission" date="2024-01" db="EMBL/GenBank/DDBJ databases">
        <title>A draft genome for a cacao thread blight-causing isolate of Paramarasmius palmivorus.</title>
        <authorList>
            <person name="Baruah I.K."/>
            <person name="Bukari Y."/>
            <person name="Amoako-Attah I."/>
            <person name="Meinhardt L.W."/>
            <person name="Bailey B.A."/>
            <person name="Cohen S.P."/>
        </authorList>
    </citation>
    <scope>NUCLEOTIDE SEQUENCE [LARGE SCALE GENOMIC DNA]</scope>
    <source>
        <strain evidence="2 3">GH-12</strain>
    </source>
</reference>
<dbReference type="Proteomes" id="UP001383192">
    <property type="component" value="Unassembled WGS sequence"/>
</dbReference>
<comment type="caution">
    <text evidence="2">The sequence shown here is derived from an EMBL/GenBank/DDBJ whole genome shotgun (WGS) entry which is preliminary data.</text>
</comment>
<gene>
    <name evidence="2" type="ORF">VNI00_018663</name>
</gene>
<sequence>MSHQVQTPEGDDFGEGSQDDSRVPELLRLSEETLVPHFIVYRPLQTGSSSNVAETPPSHGSERESLVKRVISEPKLPWLLIYRIFEVFLEEYGIGSNVWVLQLHTYITDWLLLHVYQRVRVCDASSLSSFHASMISHRYRIDWVRDLSMEFYLDHPCTKGSLARGQPSCGEMILMEIEIARICGSQVTNLALSFPPTHPLLLASLRSTYFTQVTEATCPVELCLSSQMSSLIYQHIALSYAILQTSPWEDNTPPLTPPVFPSTCWPALQQLHLTVSNRTAWFLFLQEEYWTWQDMPNLRRVSILIDDDARNVVDHLQLIIIPDTWKVFAVFTKQGWDDWITRKSMLSATFNRRLVFVTHGLITHERHPLTPQENEQYSHLISNISIDGSCVENPNALWESVGAHIEGRVKARAPFHDNCVAVKI</sequence>
<feature type="compositionally biased region" description="Acidic residues" evidence="1">
    <location>
        <begin position="9"/>
        <end position="18"/>
    </location>
</feature>
<organism evidence="2 3">
    <name type="scientific">Paramarasmius palmivorus</name>
    <dbReference type="NCBI Taxonomy" id="297713"/>
    <lineage>
        <taxon>Eukaryota</taxon>
        <taxon>Fungi</taxon>
        <taxon>Dikarya</taxon>
        <taxon>Basidiomycota</taxon>
        <taxon>Agaricomycotina</taxon>
        <taxon>Agaricomycetes</taxon>
        <taxon>Agaricomycetidae</taxon>
        <taxon>Agaricales</taxon>
        <taxon>Marasmiineae</taxon>
        <taxon>Marasmiaceae</taxon>
        <taxon>Paramarasmius</taxon>
    </lineage>
</organism>
<proteinExistence type="predicted"/>